<dbReference type="PROSITE" id="PS00109">
    <property type="entry name" value="PROTEIN_KINASE_TYR"/>
    <property type="match status" value="1"/>
</dbReference>
<dbReference type="PANTHER" id="PTHR21064:SF6">
    <property type="entry name" value="AMINOGLYCOSIDE PHOSPHOTRANSFERASE DOMAIN-CONTAINING PROTEIN"/>
    <property type="match status" value="1"/>
</dbReference>
<dbReference type="KEGG" id="acel:acsn021_20220"/>
<dbReference type="SUPFAM" id="SSF56112">
    <property type="entry name" value="Protein kinase-like (PK-like)"/>
    <property type="match status" value="1"/>
</dbReference>
<organism evidence="2 3">
    <name type="scientific">Anaerocolumna cellulosilytica</name>
    <dbReference type="NCBI Taxonomy" id="433286"/>
    <lineage>
        <taxon>Bacteria</taxon>
        <taxon>Bacillati</taxon>
        <taxon>Bacillota</taxon>
        <taxon>Clostridia</taxon>
        <taxon>Lachnospirales</taxon>
        <taxon>Lachnospiraceae</taxon>
        <taxon>Anaerocolumna</taxon>
    </lineage>
</organism>
<dbReference type="Pfam" id="PF01636">
    <property type="entry name" value="APH"/>
    <property type="match status" value="1"/>
</dbReference>
<comment type="similarity">
    <text evidence="1">Belongs to the pseudomonas-type ThrB family.</text>
</comment>
<proteinExistence type="inferred from homology"/>
<dbReference type="AlphaFoldDB" id="A0A6S6QSY1"/>
<evidence type="ECO:0000313" key="3">
    <source>
        <dbReference type="Proteomes" id="UP000515561"/>
    </source>
</evidence>
<name>A0A6S6QSY1_9FIRM</name>
<reference evidence="2 3" key="1">
    <citation type="journal article" date="2016" name="Int. J. Syst. Evol. Microbiol.">
        <title>Descriptions of Anaerotaenia torta gen. nov., sp. nov. and Anaerocolumna cellulosilytica gen. nov., sp. nov. isolated from a methanogenic reactor of cattle waste.</title>
        <authorList>
            <person name="Uek A."/>
            <person name="Ohtaki Y."/>
            <person name="Kaku N."/>
            <person name="Ueki K."/>
        </authorList>
    </citation>
    <scope>NUCLEOTIDE SEQUENCE [LARGE SCALE GENOMIC DNA]</scope>
    <source>
        <strain evidence="2 3">SN021</strain>
    </source>
</reference>
<keyword evidence="3" id="KW-1185">Reference proteome</keyword>
<dbReference type="Gene3D" id="3.90.1200.10">
    <property type="match status" value="1"/>
</dbReference>
<protein>
    <submittedName>
        <fullName evidence="2">Uncharacterized protein</fullName>
    </submittedName>
</protein>
<dbReference type="GO" id="GO:0019202">
    <property type="term" value="F:amino acid kinase activity"/>
    <property type="evidence" value="ECO:0007669"/>
    <property type="project" value="TreeGrafter"/>
</dbReference>
<dbReference type="InterPro" id="IPR002575">
    <property type="entry name" value="Aminoglycoside_PTrfase"/>
</dbReference>
<evidence type="ECO:0000256" key="1">
    <source>
        <dbReference type="ARBA" id="ARBA00038240"/>
    </source>
</evidence>
<dbReference type="Proteomes" id="UP000515561">
    <property type="component" value="Chromosome"/>
</dbReference>
<sequence>MYQELIEEVLVKYDMLGAKTNLIRHNENMTYQVADKYLLRIHKHVEGFSTGSIYDGLKRIELYKEELTFITHLKTQGMNVQVPIPNKMGELVTLLADGTPATMLTWIPGRTIDKSELSPEVCYRIGEMIAKLHQASRNFQRAQGLQYDDRLCGQLIYKLNKLESKGVLDAESTRIMVSALDVIAEEMRVTKQDAILVHADLSLSNILITESALIPIDFSLFGYCHPMMDIAAMYCNVNGIENRSAIAAGYRALGGTIEFHTLDCCFALNILLGVILHCDSWTSQDWFSDRLARWCNETFGPIGEGKSLISPDFYMLNAR</sequence>
<dbReference type="EMBL" id="AP023367">
    <property type="protein sequence ID" value="BCJ94453.1"/>
    <property type="molecule type" value="Genomic_DNA"/>
</dbReference>
<dbReference type="InterPro" id="IPR008266">
    <property type="entry name" value="Tyr_kinase_AS"/>
</dbReference>
<dbReference type="InterPro" id="IPR011009">
    <property type="entry name" value="Kinase-like_dom_sf"/>
</dbReference>
<gene>
    <name evidence="2" type="ORF">acsn021_20220</name>
</gene>
<accession>A0A6S6QSY1</accession>
<evidence type="ECO:0000313" key="2">
    <source>
        <dbReference type="EMBL" id="BCJ94453.1"/>
    </source>
</evidence>
<dbReference type="GO" id="GO:0004672">
    <property type="term" value="F:protein kinase activity"/>
    <property type="evidence" value="ECO:0007669"/>
    <property type="project" value="InterPro"/>
</dbReference>
<dbReference type="RefSeq" id="WP_184093313.1">
    <property type="nucleotide sequence ID" value="NZ_AP023367.1"/>
</dbReference>
<dbReference type="InterPro" id="IPR050249">
    <property type="entry name" value="Pseudomonas-type_ThrB"/>
</dbReference>
<dbReference type="PANTHER" id="PTHR21064">
    <property type="entry name" value="AMINOGLYCOSIDE PHOSPHOTRANSFERASE DOMAIN-CONTAINING PROTEIN-RELATED"/>
    <property type="match status" value="1"/>
</dbReference>